<dbReference type="InterPro" id="IPR022853">
    <property type="entry name" value="FloA"/>
</dbReference>
<evidence type="ECO:0000256" key="1">
    <source>
        <dbReference type="ARBA" id="ARBA00022475"/>
    </source>
</evidence>
<proteinExistence type="predicted"/>
<dbReference type="Pfam" id="PF12127">
    <property type="entry name" value="FloA"/>
    <property type="match status" value="1"/>
</dbReference>
<name>A0A5B1CH34_9BACT</name>
<evidence type="ECO:0000256" key="3">
    <source>
        <dbReference type="ARBA" id="ARBA00022989"/>
    </source>
</evidence>
<keyword evidence="3" id="KW-1133">Transmembrane helix</keyword>
<accession>A0A5B1CH34</accession>
<reference evidence="5 6" key="1">
    <citation type="submission" date="2019-08" db="EMBL/GenBank/DDBJ databases">
        <title>Deep-cultivation of Planctomycetes and their phenomic and genomic characterization uncovers novel biology.</title>
        <authorList>
            <person name="Wiegand S."/>
            <person name="Jogler M."/>
            <person name="Boedeker C."/>
            <person name="Pinto D."/>
            <person name="Vollmers J."/>
            <person name="Rivas-Marin E."/>
            <person name="Kohn T."/>
            <person name="Peeters S.H."/>
            <person name="Heuer A."/>
            <person name="Rast P."/>
            <person name="Oberbeckmann S."/>
            <person name="Bunk B."/>
            <person name="Jeske O."/>
            <person name="Meyerdierks A."/>
            <person name="Storesund J.E."/>
            <person name="Kallscheuer N."/>
            <person name="Luecker S."/>
            <person name="Lage O.M."/>
            <person name="Pohl T."/>
            <person name="Merkel B.J."/>
            <person name="Hornburger P."/>
            <person name="Mueller R.-W."/>
            <person name="Bruemmer F."/>
            <person name="Labrenz M."/>
            <person name="Spormann A.M."/>
            <person name="Op Den Camp H."/>
            <person name="Overmann J."/>
            <person name="Amann R."/>
            <person name="Jetten M.S.M."/>
            <person name="Mascher T."/>
            <person name="Medema M.H."/>
            <person name="Devos D.P."/>
            <person name="Kaster A.-K."/>
            <person name="Ovreas L."/>
            <person name="Rohde M."/>
            <person name="Galperin M.Y."/>
            <person name="Jogler C."/>
        </authorList>
    </citation>
    <scope>NUCLEOTIDE SEQUENCE [LARGE SCALE GENOMIC DNA]</scope>
    <source>
        <strain evidence="5 6">LF1</strain>
    </source>
</reference>
<dbReference type="EMBL" id="VRLW01000001">
    <property type="protein sequence ID" value="KAA1258833.1"/>
    <property type="molecule type" value="Genomic_DNA"/>
</dbReference>
<evidence type="ECO:0000313" key="6">
    <source>
        <dbReference type="Proteomes" id="UP000322699"/>
    </source>
</evidence>
<keyword evidence="1" id="KW-1003">Cell membrane</keyword>
<keyword evidence="2" id="KW-0812">Transmembrane</keyword>
<sequence>MQVTLGLAVLALLVVLFQTVLLTKWGSCWGQAYMCGADVSMTSLVVMTLLKLDYRMIVTAKIMVRQAGLPIDRDRGISTARLQAHALAGGERGISVGFRRGRLLNYCRIGVVTHPEGSRINQGKLSLIDPRS</sequence>
<keyword evidence="6" id="KW-1185">Reference proteome</keyword>
<evidence type="ECO:0000256" key="4">
    <source>
        <dbReference type="ARBA" id="ARBA00023136"/>
    </source>
</evidence>
<gene>
    <name evidence="5" type="ORF">LF1_13570</name>
</gene>
<protein>
    <submittedName>
        <fullName evidence="5">SigmaW regulon antibacterial</fullName>
    </submittedName>
</protein>
<evidence type="ECO:0000313" key="5">
    <source>
        <dbReference type="EMBL" id="KAA1258833.1"/>
    </source>
</evidence>
<organism evidence="5 6">
    <name type="scientific">Rubripirellula obstinata</name>
    <dbReference type="NCBI Taxonomy" id="406547"/>
    <lineage>
        <taxon>Bacteria</taxon>
        <taxon>Pseudomonadati</taxon>
        <taxon>Planctomycetota</taxon>
        <taxon>Planctomycetia</taxon>
        <taxon>Pirellulales</taxon>
        <taxon>Pirellulaceae</taxon>
        <taxon>Rubripirellula</taxon>
    </lineage>
</organism>
<comment type="caution">
    <text evidence="5">The sequence shown here is derived from an EMBL/GenBank/DDBJ whole genome shotgun (WGS) entry which is preliminary data.</text>
</comment>
<dbReference type="Proteomes" id="UP000322699">
    <property type="component" value="Unassembled WGS sequence"/>
</dbReference>
<dbReference type="AlphaFoldDB" id="A0A5B1CH34"/>
<keyword evidence="4" id="KW-0472">Membrane</keyword>
<evidence type="ECO:0000256" key="2">
    <source>
        <dbReference type="ARBA" id="ARBA00022692"/>
    </source>
</evidence>